<dbReference type="EMBL" id="LS997622">
    <property type="protein sequence ID" value="SYZ66120.1"/>
    <property type="molecule type" value="Genomic_DNA"/>
</dbReference>
<name>A0A3P3Z7H1_LEIBR</name>
<evidence type="ECO:0000313" key="3">
    <source>
        <dbReference type="EMBL" id="SYZ66120.1"/>
    </source>
</evidence>
<keyword evidence="2" id="KW-0812">Transmembrane</keyword>
<dbReference type="AlphaFoldDB" id="A0A3P3Z7H1"/>
<sequence length="378" mass="39178">MDVAMTLHSRAIGALRRHQDMALSACVLTLMLCVCVPLLVVLPESRPYGGTFIVWTLAFAVRAWRYLPRERAHVFRAAHRLADSRMQQCGVGKVLVPYTESSRLLLRTSCNKGNRLPSSPSTEATPWCRGFLAIGSRSSTPAGRELVGMEDNAITDNSSGNASGAAATSAPLSSDLFLSASALGSSAQFLALAHTVSRQEASWPVASRHTAFATPSRSRSSSGRRASLRSPKPFAHVPCGCVAAATALTEHSSDVPSVEPASLLSMPPSANFSSRTHCCTGNKIASASLSQTPVAGGAVEFLVWHPAGPKCAPLDSDAAFSVHATVGSGSVSLAGGHAVPTDVRGNGAVFLEPLAITADHGAELDTAVTASPLSGSGP</sequence>
<organism evidence="3 4">
    <name type="scientific">Leishmania braziliensis MHOM/BR/75/M2904</name>
    <dbReference type="NCBI Taxonomy" id="420245"/>
    <lineage>
        <taxon>Eukaryota</taxon>
        <taxon>Discoba</taxon>
        <taxon>Euglenozoa</taxon>
        <taxon>Kinetoplastea</taxon>
        <taxon>Metakinetoplastina</taxon>
        <taxon>Trypanosomatida</taxon>
        <taxon>Trypanosomatidae</taxon>
        <taxon>Leishmaniinae</taxon>
        <taxon>Leishmania</taxon>
        <taxon>Leishmania braziliensis species complex</taxon>
    </lineage>
</organism>
<feature type="transmembrane region" description="Helical" evidence="2">
    <location>
        <begin position="21"/>
        <end position="42"/>
    </location>
</feature>
<feature type="compositionally biased region" description="Low complexity" evidence="1">
    <location>
        <begin position="216"/>
        <end position="230"/>
    </location>
</feature>
<proteinExistence type="predicted"/>
<keyword evidence="2" id="KW-0472">Membrane</keyword>
<dbReference type="Proteomes" id="UP000319462">
    <property type="component" value="Chromosome 23"/>
</dbReference>
<accession>A0A3P3Z7H1</accession>
<evidence type="ECO:0000256" key="1">
    <source>
        <dbReference type="SAM" id="MobiDB-lite"/>
    </source>
</evidence>
<gene>
    <name evidence="3" type="ORF">LBRM2904_23.1510</name>
</gene>
<feature type="region of interest" description="Disordered" evidence="1">
    <location>
        <begin position="204"/>
        <end position="231"/>
    </location>
</feature>
<reference evidence="3 4" key="1">
    <citation type="submission" date="2018-09" db="EMBL/GenBank/DDBJ databases">
        <authorList>
            <person name="Peiro R."/>
            <person name="Begona"/>
            <person name="Cbmso G."/>
            <person name="Lopez M."/>
            <person name="Gonzalez S."/>
        </authorList>
    </citation>
    <scope>NUCLEOTIDE SEQUENCE [LARGE SCALE GENOMIC DNA]</scope>
</reference>
<keyword evidence="2" id="KW-1133">Transmembrane helix</keyword>
<dbReference type="VEuPathDB" id="TriTrypDB:LbrM.23.1380"/>
<dbReference type="RefSeq" id="XP_001565210.1">
    <property type="nucleotide sequence ID" value="XM_001565160.1"/>
</dbReference>
<protein>
    <submittedName>
        <fullName evidence="3">Hypothetical_protein</fullName>
    </submittedName>
</protein>
<evidence type="ECO:0000256" key="2">
    <source>
        <dbReference type="SAM" id="Phobius"/>
    </source>
</evidence>
<dbReference type="KEGG" id="lbz:LBRM_23_1380"/>
<evidence type="ECO:0000313" key="4">
    <source>
        <dbReference type="Proteomes" id="UP000319462"/>
    </source>
</evidence>